<reference evidence="2" key="2">
    <citation type="submission" date="2020-11" db="EMBL/GenBank/DDBJ databases">
        <authorList>
            <person name="McCartney M.A."/>
            <person name="Auch B."/>
            <person name="Kono T."/>
            <person name="Mallez S."/>
            <person name="Becker A."/>
            <person name="Gohl D.M."/>
            <person name="Silverstein K.A.T."/>
            <person name="Koren S."/>
            <person name="Bechman K.B."/>
            <person name="Herman A."/>
            <person name="Abrahante J.E."/>
            <person name="Garbe J."/>
        </authorList>
    </citation>
    <scope>NUCLEOTIDE SEQUENCE</scope>
    <source>
        <strain evidence="2">Duluth1</strain>
        <tissue evidence="2">Whole animal</tissue>
    </source>
</reference>
<proteinExistence type="predicted"/>
<evidence type="ECO:0000313" key="2">
    <source>
        <dbReference type="EMBL" id="KAH3864306.1"/>
    </source>
</evidence>
<gene>
    <name evidence="2" type="ORF">DPMN_027322</name>
</gene>
<reference evidence="2" key="1">
    <citation type="journal article" date="2019" name="bioRxiv">
        <title>The Genome of the Zebra Mussel, Dreissena polymorpha: A Resource for Invasive Species Research.</title>
        <authorList>
            <person name="McCartney M.A."/>
            <person name="Auch B."/>
            <person name="Kono T."/>
            <person name="Mallez S."/>
            <person name="Zhang Y."/>
            <person name="Obille A."/>
            <person name="Becker A."/>
            <person name="Abrahante J.E."/>
            <person name="Garbe J."/>
            <person name="Badalamenti J.P."/>
            <person name="Herman A."/>
            <person name="Mangelson H."/>
            <person name="Liachko I."/>
            <person name="Sullivan S."/>
            <person name="Sone E.D."/>
            <person name="Koren S."/>
            <person name="Silverstein K.A.T."/>
            <person name="Beckman K.B."/>
            <person name="Gohl D.M."/>
        </authorList>
    </citation>
    <scope>NUCLEOTIDE SEQUENCE</scope>
    <source>
        <strain evidence="2">Duluth1</strain>
        <tissue evidence="2">Whole animal</tissue>
    </source>
</reference>
<dbReference type="EMBL" id="JAIWYP010000002">
    <property type="protein sequence ID" value="KAH3864306.1"/>
    <property type="molecule type" value="Genomic_DNA"/>
</dbReference>
<evidence type="ECO:0000256" key="1">
    <source>
        <dbReference type="SAM" id="MobiDB-lite"/>
    </source>
</evidence>
<name>A0A9D4LUJ0_DREPO</name>
<sequence>MEDKVGYPISDRKEINELVFGEKGLIKAVDVDTCNVRLKRIKRLRTSKDENVRGKQFLPYFVNKLVPTLHDFVIKPSLIGKVSTGWTNNNCESANHILKTATQWKLMDLSKFIAKVEQIVEGEKMERCRAVRGTGNFRLTEQFKHHQVSIDHWEMLTEEQRERKIKKFLCDYGKSHPNVVVSTDGSRTLIKTPSAGKKPCQRKRKLSERSRTPSAKRKL</sequence>
<dbReference type="AlphaFoldDB" id="A0A9D4LUJ0"/>
<dbReference type="Proteomes" id="UP000828390">
    <property type="component" value="Unassembled WGS sequence"/>
</dbReference>
<keyword evidence="3" id="KW-1185">Reference proteome</keyword>
<accession>A0A9D4LUJ0</accession>
<protein>
    <submittedName>
        <fullName evidence="2">Uncharacterized protein</fullName>
    </submittedName>
</protein>
<organism evidence="2 3">
    <name type="scientific">Dreissena polymorpha</name>
    <name type="common">Zebra mussel</name>
    <name type="synonym">Mytilus polymorpha</name>
    <dbReference type="NCBI Taxonomy" id="45954"/>
    <lineage>
        <taxon>Eukaryota</taxon>
        <taxon>Metazoa</taxon>
        <taxon>Spiralia</taxon>
        <taxon>Lophotrochozoa</taxon>
        <taxon>Mollusca</taxon>
        <taxon>Bivalvia</taxon>
        <taxon>Autobranchia</taxon>
        <taxon>Heteroconchia</taxon>
        <taxon>Euheterodonta</taxon>
        <taxon>Imparidentia</taxon>
        <taxon>Neoheterodontei</taxon>
        <taxon>Myida</taxon>
        <taxon>Dreissenoidea</taxon>
        <taxon>Dreissenidae</taxon>
        <taxon>Dreissena</taxon>
    </lineage>
</organism>
<feature type="region of interest" description="Disordered" evidence="1">
    <location>
        <begin position="190"/>
        <end position="219"/>
    </location>
</feature>
<comment type="caution">
    <text evidence="2">The sequence shown here is derived from an EMBL/GenBank/DDBJ whole genome shotgun (WGS) entry which is preliminary data.</text>
</comment>
<evidence type="ECO:0000313" key="3">
    <source>
        <dbReference type="Proteomes" id="UP000828390"/>
    </source>
</evidence>